<sequence>MEPWTAMAERWPDRILEIRWLCAVDAEFRSIVSDYRAACDALDRWRGVDPPGSERIVGFEDLIIEIEAEIEEMLK</sequence>
<protein>
    <submittedName>
        <fullName evidence="1">Uncharacterized protein</fullName>
    </submittedName>
</protein>
<proteinExistence type="predicted"/>
<dbReference type="EMBL" id="CP049056">
    <property type="protein sequence ID" value="QIE55156.1"/>
    <property type="molecule type" value="Genomic_DNA"/>
</dbReference>
<accession>A0A7L5BY43</accession>
<dbReference type="Proteomes" id="UP000503336">
    <property type="component" value="Chromosome"/>
</dbReference>
<gene>
    <name evidence="1" type="ORF">G5B40_06650</name>
</gene>
<reference evidence="1 2" key="1">
    <citation type="submission" date="2020-02" db="EMBL/GenBank/DDBJ databases">
        <title>complete genome sequence of Rhodobacteraceae bacterium.</title>
        <authorList>
            <person name="Park J."/>
            <person name="Kim Y.-S."/>
            <person name="Kim K.-H."/>
        </authorList>
    </citation>
    <scope>NUCLEOTIDE SEQUENCE [LARGE SCALE GENOMIC DNA]</scope>
    <source>
        <strain evidence="1 2">RR4-56</strain>
    </source>
</reference>
<name>A0A7L5BY43_9RHOB</name>
<keyword evidence="2" id="KW-1185">Reference proteome</keyword>
<dbReference type="RefSeq" id="WP_165096596.1">
    <property type="nucleotide sequence ID" value="NZ_CP049056.1"/>
</dbReference>
<dbReference type="KEGG" id="hdh:G5B40_06650"/>
<organism evidence="1 2">
    <name type="scientific">Pikeienuella piscinae</name>
    <dbReference type="NCBI Taxonomy" id="2748098"/>
    <lineage>
        <taxon>Bacteria</taxon>
        <taxon>Pseudomonadati</taxon>
        <taxon>Pseudomonadota</taxon>
        <taxon>Alphaproteobacteria</taxon>
        <taxon>Rhodobacterales</taxon>
        <taxon>Paracoccaceae</taxon>
        <taxon>Pikeienuella</taxon>
    </lineage>
</organism>
<evidence type="ECO:0000313" key="2">
    <source>
        <dbReference type="Proteomes" id="UP000503336"/>
    </source>
</evidence>
<evidence type="ECO:0000313" key="1">
    <source>
        <dbReference type="EMBL" id="QIE55156.1"/>
    </source>
</evidence>
<dbReference type="AlphaFoldDB" id="A0A7L5BY43"/>